<keyword evidence="1" id="KW-0472">Membrane</keyword>
<name>A0A1I7T3Z3_9PELO</name>
<dbReference type="Pfam" id="PF10318">
    <property type="entry name" value="7TM_GPCR_Srh"/>
    <property type="match status" value="1"/>
</dbReference>
<organism evidence="2 3">
    <name type="scientific">Caenorhabditis tropicalis</name>
    <dbReference type="NCBI Taxonomy" id="1561998"/>
    <lineage>
        <taxon>Eukaryota</taxon>
        <taxon>Metazoa</taxon>
        <taxon>Ecdysozoa</taxon>
        <taxon>Nematoda</taxon>
        <taxon>Chromadorea</taxon>
        <taxon>Rhabditida</taxon>
        <taxon>Rhabditina</taxon>
        <taxon>Rhabditomorpha</taxon>
        <taxon>Rhabditoidea</taxon>
        <taxon>Rhabditidae</taxon>
        <taxon>Peloderinae</taxon>
        <taxon>Caenorhabditis</taxon>
    </lineage>
</organism>
<accession>A0A1I7T3Z3</accession>
<keyword evidence="1" id="KW-1133">Transmembrane helix</keyword>
<dbReference type="InterPro" id="IPR019422">
    <property type="entry name" value="7TM_GPCR_serpentine_rcpt_Srh"/>
</dbReference>
<keyword evidence="2" id="KW-1185">Reference proteome</keyword>
<sequence>MAAPVSYYAFSIATDYYNQTANNFCFLIMSIHGFFSTVATIAIYENYRSYLLYVLRIKRNLKVTLIQSKSMAETTYI</sequence>
<evidence type="ECO:0000256" key="1">
    <source>
        <dbReference type="SAM" id="Phobius"/>
    </source>
</evidence>
<protein>
    <submittedName>
        <fullName evidence="3">G_PROTEIN_RECEP_F1_2 domain-containing protein</fullName>
    </submittedName>
</protein>
<keyword evidence="1" id="KW-0812">Transmembrane</keyword>
<dbReference type="eggNOG" id="ENOG502TGEW">
    <property type="taxonomic scope" value="Eukaryota"/>
</dbReference>
<dbReference type="AlphaFoldDB" id="A0A1I7T3Z3"/>
<dbReference type="Proteomes" id="UP000095282">
    <property type="component" value="Unplaced"/>
</dbReference>
<evidence type="ECO:0000313" key="3">
    <source>
        <dbReference type="WBParaSite" id="Csp11.Scaffold495.g2195.t1"/>
    </source>
</evidence>
<proteinExistence type="predicted"/>
<reference evidence="3" key="1">
    <citation type="submission" date="2016-11" db="UniProtKB">
        <authorList>
            <consortium name="WormBaseParasite"/>
        </authorList>
    </citation>
    <scope>IDENTIFICATION</scope>
</reference>
<dbReference type="WBParaSite" id="Csp11.Scaffold495.g2195.t1">
    <property type="protein sequence ID" value="Csp11.Scaffold495.g2195.t1"/>
    <property type="gene ID" value="Csp11.Scaffold495.g2195"/>
</dbReference>
<feature type="transmembrane region" description="Helical" evidence="1">
    <location>
        <begin position="20"/>
        <end position="44"/>
    </location>
</feature>
<evidence type="ECO:0000313" key="2">
    <source>
        <dbReference type="Proteomes" id="UP000095282"/>
    </source>
</evidence>